<proteinExistence type="inferred from homology"/>
<dbReference type="PRINTS" id="PR01543">
    <property type="entry name" value="ANATRNSFRASE"/>
</dbReference>
<dbReference type="Proteomes" id="UP001596455">
    <property type="component" value="Unassembled WGS sequence"/>
</dbReference>
<dbReference type="Pfam" id="PF00797">
    <property type="entry name" value="Acetyltransf_2"/>
    <property type="match status" value="1"/>
</dbReference>
<dbReference type="Gene3D" id="2.40.128.150">
    <property type="entry name" value="Cysteine proteinases"/>
    <property type="match status" value="1"/>
</dbReference>
<dbReference type="PANTHER" id="PTHR11786:SF0">
    <property type="entry name" value="ARYLAMINE N-ACETYLTRANSFERASE 4-RELATED"/>
    <property type="match status" value="1"/>
</dbReference>
<dbReference type="Gene3D" id="3.30.2140.10">
    <property type="entry name" value="Arylamine N-acetyltransferase"/>
    <property type="match status" value="1"/>
</dbReference>
<keyword evidence="4" id="KW-1185">Reference proteome</keyword>
<accession>A0ABW2Q6S4</accession>
<dbReference type="PANTHER" id="PTHR11786">
    <property type="entry name" value="N-HYDROXYARYLAMINE O-ACETYLTRANSFERASE"/>
    <property type="match status" value="1"/>
</dbReference>
<dbReference type="InterPro" id="IPR001447">
    <property type="entry name" value="Arylamine_N-AcTrfase"/>
</dbReference>
<evidence type="ECO:0000256" key="1">
    <source>
        <dbReference type="ARBA" id="ARBA00006547"/>
    </source>
</evidence>
<dbReference type="RefSeq" id="WP_382391510.1">
    <property type="nucleotide sequence ID" value="NZ_JBHTCQ010000001.1"/>
</dbReference>
<evidence type="ECO:0000313" key="3">
    <source>
        <dbReference type="EMBL" id="MFC7404277.1"/>
    </source>
</evidence>
<evidence type="ECO:0000256" key="2">
    <source>
        <dbReference type="RuleBase" id="RU003452"/>
    </source>
</evidence>
<gene>
    <name evidence="3" type="ORF">ACFQQL_04075</name>
</gene>
<dbReference type="EMBL" id="JBHTCQ010000001">
    <property type="protein sequence ID" value="MFC7404277.1"/>
    <property type="molecule type" value="Genomic_DNA"/>
</dbReference>
<evidence type="ECO:0000313" key="4">
    <source>
        <dbReference type="Proteomes" id="UP001596455"/>
    </source>
</evidence>
<comment type="similarity">
    <text evidence="1 2">Belongs to the arylamine N-acetyltransferase family.</text>
</comment>
<name>A0ABW2Q6S4_9MICO</name>
<dbReference type="SUPFAM" id="SSF54001">
    <property type="entry name" value="Cysteine proteinases"/>
    <property type="match status" value="1"/>
</dbReference>
<reference evidence="4" key="1">
    <citation type="journal article" date="2019" name="Int. J. Syst. Evol. Microbiol.">
        <title>The Global Catalogue of Microorganisms (GCM) 10K type strain sequencing project: providing services to taxonomists for standard genome sequencing and annotation.</title>
        <authorList>
            <consortium name="The Broad Institute Genomics Platform"/>
            <consortium name="The Broad Institute Genome Sequencing Center for Infectious Disease"/>
            <person name="Wu L."/>
            <person name="Ma J."/>
        </authorList>
    </citation>
    <scope>NUCLEOTIDE SEQUENCE [LARGE SCALE GENOMIC DNA]</scope>
    <source>
        <strain evidence="4">JCM 1490</strain>
    </source>
</reference>
<dbReference type="InterPro" id="IPR038765">
    <property type="entry name" value="Papain-like_cys_pep_sf"/>
</dbReference>
<comment type="caution">
    <text evidence="3">The sequence shown here is derived from an EMBL/GenBank/DDBJ whole genome shotgun (WGS) entry which is preliminary data.</text>
</comment>
<protein>
    <submittedName>
        <fullName evidence="3">Arylamine N-acetyltransferase</fullName>
    </submittedName>
</protein>
<sequence length="279" mass="31544">MAEDLWGVDRLDLEGYFARVDLPPRVPSRSALDELHERHVRTFSFDNIDVLLGQHPGVDLEAVQGKFVGRGRGGYCFEHSTLFAAVLQRLGYEVRRHLGRVGDPAAGTMQGRTHMTVEVVLDGERLLCDPGFGLSLMRPIPIADGAEEGHLGWRYRLLDTQWGWQLQRHRDGGWEVMHNTDELEVRPVDTVMGHYFTSTFPGYHFTTGLMLTMHGPDRHTSVSTDAVTVRRPGRPTEHRQLRDGELRDLLHELGVPLTPEEEDRLVARVAELRSRAGTT</sequence>
<organism evidence="3 4">
    <name type="scientific">Georgenia alba</name>
    <dbReference type="NCBI Taxonomy" id="2233858"/>
    <lineage>
        <taxon>Bacteria</taxon>
        <taxon>Bacillati</taxon>
        <taxon>Actinomycetota</taxon>
        <taxon>Actinomycetes</taxon>
        <taxon>Micrococcales</taxon>
        <taxon>Bogoriellaceae</taxon>
        <taxon>Georgenia</taxon>
    </lineage>
</organism>